<dbReference type="InterPro" id="IPR036412">
    <property type="entry name" value="HAD-like_sf"/>
</dbReference>
<keyword evidence="1 3" id="KW-0378">Hydrolase</keyword>
<name>A0ABT0CWI4_9HYPH</name>
<keyword evidence="4" id="KW-1185">Reference proteome</keyword>
<dbReference type="InterPro" id="IPR006379">
    <property type="entry name" value="HAD-SF_hydro_IIB"/>
</dbReference>
<dbReference type="SUPFAM" id="SSF56784">
    <property type="entry name" value="HAD-like"/>
    <property type="match status" value="1"/>
</dbReference>
<dbReference type="Gene3D" id="3.90.1070.10">
    <property type="match status" value="1"/>
</dbReference>
<dbReference type="InterPro" id="IPR051518">
    <property type="entry name" value="Sucrose_Phosphatase"/>
</dbReference>
<geneLocation type="plasmid" evidence="3">
    <name>unnamed</name>
</geneLocation>
<evidence type="ECO:0000256" key="1">
    <source>
        <dbReference type="ARBA" id="ARBA00022801"/>
    </source>
</evidence>
<proteinExistence type="predicted"/>
<dbReference type="GO" id="GO:0016787">
    <property type="term" value="F:hydrolase activity"/>
    <property type="evidence" value="ECO:0007669"/>
    <property type="project" value="UniProtKB-KW"/>
</dbReference>
<dbReference type="SFLD" id="SFLDS00003">
    <property type="entry name" value="Haloacid_Dehalogenase"/>
    <property type="match status" value="1"/>
</dbReference>
<gene>
    <name evidence="3" type="ORF">MKJ03_04280</name>
</gene>
<dbReference type="SFLD" id="SFLDG01140">
    <property type="entry name" value="C2.B:_Phosphomannomutase_and_P"/>
    <property type="match status" value="1"/>
</dbReference>
<dbReference type="Gene3D" id="3.40.50.1000">
    <property type="entry name" value="HAD superfamily/HAD-like"/>
    <property type="match status" value="1"/>
</dbReference>
<dbReference type="InterPro" id="IPR006380">
    <property type="entry name" value="SPP-like_dom"/>
</dbReference>
<sequence length="253" mass="27627">MKPIRLFSSDLDGTLAGDRDASQEFAQLWQSLPDGERPLLVYNSGRLIEDIIEFTVQEGLPPADFLIGGVGTMVHSESHPHLTAEYQTLIGEGFDVDLIEAELVMMERLKRQPAQYQHDYKSSWYLHDATAEDIQELEQLLAGSGHRARIIYSSGRDLDVLPEVADKGQALTWLCQTLAIDLDEVVVAGDTGNDRAMFELDAVRGILPGNALPELASLAQTRPETIIATGGIAARGVIEGLTRFGVFAPSEPA</sequence>
<dbReference type="PANTHER" id="PTHR46521:SF4">
    <property type="entry name" value="SUCROSE-PHOSPHATASE 2-RELATED"/>
    <property type="match status" value="1"/>
</dbReference>
<dbReference type="RefSeq" id="WP_245135001.1">
    <property type="nucleotide sequence ID" value="NZ_CP128477.1"/>
</dbReference>
<evidence type="ECO:0000313" key="4">
    <source>
        <dbReference type="Proteomes" id="UP001522662"/>
    </source>
</evidence>
<organism evidence="3 4">
    <name type="scientific">Peteryoungia algae</name>
    <dbReference type="NCBI Taxonomy" id="2919917"/>
    <lineage>
        <taxon>Bacteria</taxon>
        <taxon>Pseudomonadati</taxon>
        <taxon>Pseudomonadota</taxon>
        <taxon>Alphaproteobacteria</taxon>
        <taxon>Hyphomicrobiales</taxon>
        <taxon>Rhizobiaceae</taxon>
        <taxon>Peteryoungia</taxon>
    </lineage>
</organism>
<dbReference type="EMBL" id="JALAYX010000001">
    <property type="protein sequence ID" value="MCJ8237532.1"/>
    <property type="molecule type" value="Genomic_DNA"/>
</dbReference>
<dbReference type="NCBIfam" id="TIGR01484">
    <property type="entry name" value="HAD-SF-IIB"/>
    <property type="match status" value="1"/>
</dbReference>
<protein>
    <submittedName>
        <fullName evidence="3">HAD family hydrolase</fullName>
    </submittedName>
</protein>
<accession>A0ABT0CWI4</accession>
<dbReference type="Pfam" id="PF05116">
    <property type="entry name" value="S6PP"/>
    <property type="match status" value="1"/>
</dbReference>
<dbReference type="PANTHER" id="PTHR46521">
    <property type="entry name" value="SUCROSE-PHOSPHATASE 2-RELATED"/>
    <property type="match status" value="1"/>
</dbReference>
<reference evidence="3 4" key="1">
    <citation type="submission" date="2022-03" db="EMBL/GenBank/DDBJ databases">
        <title>Rhizobium SSM4.3 sp. nov., isolated from Sediment (Gouqi Island).</title>
        <authorList>
            <person name="Chen G."/>
        </authorList>
    </citation>
    <scope>NUCLEOTIDE SEQUENCE [LARGE SCALE GENOMIC DNA]</scope>
    <source>
        <strain evidence="3 4">SSM4.3</strain>
        <plasmid evidence="3">unnamed</plasmid>
    </source>
</reference>
<keyword evidence="3" id="KW-0614">Plasmid</keyword>
<evidence type="ECO:0000313" key="3">
    <source>
        <dbReference type="EMBL" id="MCJ8237532.1"/>
    </source>
</evidence>
<dbReference type="InterPro" id="IPR023214">
    <property type="entry name" value="HAD_sf"/>
</dbReference>
<evidence type="ECO:0000259" key="2">
    <source>
        <dbReference type="Pfam" id="PF05116"/>
    </source>
</evidence>
<feature type="domain" description="Sucrose phosphatase-like" evidence="2">
    <location>
        <begin position="5"/>
        <end position="245"/>
    </location>
</feature>
<dbReference type="Proteomes" id="UP001522662">
    <property type="component" value="Unassembled WGS sequence"/>
</dbReference>
<comment type="caution">
    <text evidence="3">The sequence shown here is derived from an EMBL/GenBank/DDBJ whole genome shotgun (WGS) entry which is preliminary data.</text>
</comment>
<dbReference type="SFLD" id="SFLDG01141">
    <property type="entry name" value="C2.B.1:_Sucrose_Phosphatase_Li"/>
    <property type="match status" value="1"/>
</dbReference>